<dbReference type="InterPro" id="IPR000843">
    <property type="entry name" value="HTH_LacI"/>
</dbReference>
<dbReference type="PROSITE" id="PS50932">
    <property type="entry name" value="HTH_LACI_2"/>
    <property type="match status" value="1"/>
</dbReference>
<evidence type="ECO:0000313" key="6">
    <source>
        <dbReference type="Proteomes" id="UP000317036"/>
    </source>
</evidence>
<evidence type="ECO:0000313" key="5">
    <source>
        <dbReference type="EMBL" id="TVY00330.1"/>
    </source>
</evidence>
<dbReference type="EMBL" id="VNJI01000075">
    <property type="protein sequence ID" value="TVY00330.1"/>
    <property type="molecule type" value="Genomic_DNA"/>
</dbReference>
<protein>
    <submittedName>
        <fullName evidence="5">LacI family transcriptional regulator</fullName>
    </submittedName>
</protein>
<dbReference type="Pfam" id="PF13377">
    <property type="entry name" value="Peripla_BP_3"/>
    <property type="match status" value="1"/>
</dbReference>
<dbReference type="PROSITE" id="PS00356">
    <property type="entry name" value="HTH_LACI_1"/>
    <property type="match status" value="1"/>
</dbReference>
<evidence type="ECO:0000256" key="3">
    <source>
        <dbReference type="ARBA" id="ARBA00023163"/>
    </source>
</evidence>
<sequence length="333" mass="36413">MKTTIIDIAKAAGVSIATVSRVLNELPGVKQETKEKVWQVMKQLDYQSAITAPTVSKKSKVIGLLVPNIKNPFYSEVAEGIYSMVLNKGLIVITLSLLAHDIDAVLRLLDQYSIDTLLAMDISKEMIDAIADKVEDIVLIGNDYFDGKTNCVVIDNFLGVQLVMQHLFQAGHKRIAMLSEPSVYNDIRERIRAYQFCMDEAGLSDNRLIMYADGPGIEDGERIGSSWTKQGMNFTAVLVSNDMLAIGLMKALRTAEISVPDDISIAGFDGTWASSIVTPSMTSVVQPMFEMGTTAISLITDLNPSSTPKKIVLKPTLQMGGTVKRLIPPVNLN</sequence>
<dbReference type="RefSeq" id="WP_144854668.1">
    <property type="nucleotide sequence ID" value="NZ_VNJI01000075.1"/>
</dbReference>
<keyword evidence="1" id="KW-0805">Transcription regulation</keyword>
<dbReference type="SMART" id="SM00354">
    <property type="entry name" value="HTH_LACI"/>
    <property type="match status" value="1"/>
</dbReference>
<dbReference type="AlphaFoldDB" id="A0A559JKE0"/>
<evidence type="ECO:0000259" key="4">
    <source>
        <dbReference type="PROSITE" id="PS50932"/>
    </source>
</evidence>
<dbReference type="InterPro" id="IPR010982">
    <property type="entry name" value="Lambda_DNA-bd_dom_sf"/>
</dbReference>
<dbReference type="CDD" id="cd01392">
    <property type="entry name" value="HTH_LacI"/>
    <property type="match status" value="1"/>
</dbReference>
<dbReference type="Proteomes" id="UP000317036">
    <property type="component" value="Unassembled WGS sequence"/>
</dbReference>
<organism evidence="5 6">
    <name type="scientific">Paenibacillus cremeus</name>
    <dbReference type="NCBI Taxonomy" id="2163881"/>
    <lineage>
        <taxon>Bacteria</taxon>
        <taxon>Bacillati</taxon>
        <taxon>Bacillota</taxon>
        <taxon>Bacilli</taxon>
        <taxon>Bacillales</taxon>
        <taxon>Paenibacillaceae</taxon>
        <taxon>Paenibacillus</taxon>
    </lineage>
</organism>
<comment type="caution">
    <text evidence="5">The sequence shown here is derived from an EMBL/GenBank/DDBJ whole genome shotgun (WGS) entry which is preliminary data.</text>
</comment>
<dbReference type="GO" id="GO:0003700">
    <property type="term" value="F:DNA-binding transcription factor activity"/>
    <property type="evidence" value="ECO:0007669"/>
    <property type="project" value="TreeGrafter"/>
</dbReference>
<dbReference type="PANTHER" id="PTHR30146">
    <property type="entry name" value="LACI-RELATED TRANSCRIPTIONAL REPRESSOR"/>
    <property type="match status" value="1"/>
</dbReference>
<keyword evidence="3" id="KW-0804">Transcription</keyword>
<accession>A0A559JKE0</accession>
<gene>
    <name evidence="5" type="ORF">FPZ49_33205</name>
</gene>
<dbReference type="SUPFAM" id="SSF47413">
    <property type="entry name" value="lambda repressor-like DNA-binding domains"/>
    <property type="match status" value="1"/>
</dbReference>
<keyword evidence="6" id="KW-1185">Reference proteome</keyword>
<name>A0A559JKE0_9BACL</name>
<dbReference type="SUPFAM" id="SSF53822">
    <property type="entry name" value="Periplasmic binding protein-like I"/>
    <property type="match status" value="1"/>
</dbReference>
<dbReference type="Gene3D" id="3.40.50.2300">
    <property type="match status" value="2"/>
</dbReference>
<evidence type="ECO:0000256" key="2">
    <source>
        <dbReference type="ARBA" id="ARBA00023125"/>
    </source>
</evidence>
<dbReference type="OrthoDB" id="9798934at2"/>
<dbReference type="CDD" id="cd06267">
    <property type="entry name" value="PBP1_LacI_sugar_binding-like"/>
    <property type="match status" value="1"/>
</dbReference>
<dbReference type="PRINTS" id="PR00036">
    <property type="entry name" value="HTHLACI"/>
</dbReference>
<reference evidence="5 6" key="1">
    <citation type="submission" date="2019-07" db="EMBL/GenBank/DDBJ databases">
        <authorList>
            <person name="Kim J."/>
        </authorList>
    </citation>
    <scope>NUCLEOTIDE SEQUENCE [LARGE SCALE GENOMIC DNA]</scope>
    <source>
        <strain evidence="5 6">JC52</strain>
    </source>
</reference>
<feature type="domain" description="HTH lacI-type" evidence="4">
    <location>
        <begin position="3"/>
        <end position="57"/>
    </location>
</feature>
<evidence type="ECO:0000256" key="1">
    <source>
        <dbReference type="ARBA" id="ARBA00023015"/>
    </source>
</evidence>
<dbReference type="InterPro" id="IPR046335">
    <property type="entry name" value="LacI/GalR-like_sensor"/>
</dbReference>
<keyword evidence="2" id="KW-0238">DNA-binding</keyword>
<proteinExistence type="predicted"/>
<dbReference type="InterPro" id="IPR028082">
    <property type="entry name" value="Peripla_BP_I"/>
</dbReference>
<dbReference type="GO" id="GO:0000976">
    <property type="term" value="F:transcription cis-regulatory region binding"/>
    <property type="evidence" value="ECO:0007669"/>
    <property type="project" value="TreeGrafter"/>
</dbReference>
<dbReference type="Gene3D" id="1.10.260.40">
    <property type="entry name" value="lambda repressor-like DNA-binding domains"/>
    <property type="match status" value="1"/>
</dbReference>
<dbReference type="PANTHER" id="PTHR30146:SF109">
    <property type="entry name" value="HTH-TYPE TRANSCRIPTIONAL REGULATOR GALS"/>
    <property type="match status" value="1"/>
</dbReference>
<dbReference type="Pfam" id="PF00356">
    <property type="entry name" value="LacI"/>
    <property type="match status" value="1"/>
</dbReference>